<dbReference type="EMBL" id="ML178821">
    <property type="protein sequence ID" value="TFL03079.1"/>
    <property type="molecule type" value="Genomic_DNA"/>
</dbReference>
<feature type="compositionally biased region" description="Low complexity" evidence="2">
    <location>
        <begin position="47"/>
        <end position="72"/>
    </location>
</feature>
<evidence type="ECO:0000313" key="3">
    <source>
        <dbReference type="EMBL" id="TFL03079.1"/>
    </source>
</evidence>
<feature type="region of interest" description="Disordered" evidence="2">
    <location>
        <begin position="1"/>
        <end position="92"/>
    </location>
</feature>
<keyword evidence="1" id="KW-0175">Coiled coil</keyword>
<dbReference type="OrthoDB" id="3211582at2759"/>
<evidence type="ECO:0000256" key="1">
    <source>
        <dbReference type="SAM" id="Coils"/>
    </source>
</evidence>
<keyword evidence="4" id="KW-1185">Reference proteome</keyword>
<sequence length="150" mass="16607">MPLFKSSTPKHDEYVDSHGRTRSTSPARKGSMFSRNRSVTPPPPQKTGLFGSSTNGSSLSRRRSSGSSANGSTHRRNGSMGGGLFNRDRNEDRSILTAREMVGSAEAAEKEADRALHQARLAVKEARNHVKTLEREAEEEYVFLISFVWL</sequence>
<accession>A0A5C3QS20</accession>
<organism evidence="3 4">
    <name type="scientific">Pterulicium gracile</name>
    <dbReference type="NCBI Taxonomy" id="1884261"/>
    <lineage>
        <taxon>Eukaryota</taxon>
        <taxon>Fungi</taxon>
        <taxon>Dikarya</taxon>
        <taxon>Basidiomycota</taxon>
        <taxon>Agaricomycotina</taxon>
        <taxon>Agaricomycetes</taxon>
        <taxon>Agaricomycetidae</taxon>
        <taxon>Agaricales</taxon>
        <taxon>Pleurotineae</taxon>
        <taxon>Pterulaceae</taxon>
        <taxon>Pterulicium</taxon>
    </lineage>
</organism>
<reference evidence="3 4" key="1">
    <citation type="journal article" date="2019" name="Nat. Ecol. Evol.">
        <title>Megaphylogeny resolves global patterns of mushroom evolution.</title>
        <authorList>
            <person name="Varga T."/>
            <person name="Krizsan K."/>
            <person name="Foldi C."/>
            <person name="Dima B."/>
            <person name="Sanchez-Garcia M."/>
            <person name="Sanchez-Ramirez S."/>
            <person name="Szollosi G.J."/>
            <person name="Szarkandi J.G."/>
            <person name="Papp V."/>
            <person name="Albert L."/>
            <person name="Andreopoulos W."/>
            <person name="Angelini C."/>
            <person name="Antonin V."/>
            <person name="Barry K.W."/>
            <person name="Bougher N.L."/>
            <person name="Buchanan P."/>
            <person name="Buyck B."/>
            <person name="Bense V."/>
            <person name="Catcheside P."/>
            <person name="Chovatia M."/>
            <person name="Cooper J."/>
            <person name="Damon W."/>
            <person name="Desjardin D."/>
            <person name="Finy P."/>
            <person name="Geml J."/>
            <person name="Haridas S."/>
            <person name="Hughes K."/>
            <person name="Justo A."/>
            <person name="Karasinski D."/>
            <person name="Kautmanova I."/>
            <person name="Kiss B."/>
            <person name="Kocsube S."/>
            <person name="Kotiranta H."/>
            <person name="LaButti K.M."/>
            <person name="Lechner B.E."/>
            <person name="Liimatainen K."/>
            <person name="Lipzen A."/>
            <person name="Lukacs Z."/>
            <person name="Mihaltcheva S."/>
            <person name="Morgado L.N."/>
            <person name="Niskanen T."/>
            <person name="Noordeloos M.E."/>
            <person name="Ohm R.A."/>
            <person name="Ortiz-Santana B."/>
            <person name="Ovrebo C."/>
            <person name="Racz N."/>
            <person name="Riley R."/>
            <person name="Savchenko A."/>
            <person name="Shiryaev A."/>
            <person name="Soop K."/>
            <person name="Spirin V."/>
            <person name="Szebenyi C."/>
            <person name="Tomsovsky M."/>
            <person name="Tulloss R.E."/>
            <person name="Uehling J."/>
            <person name="Grigoriev I.V."/>
            <person name="Vagvolgyi C."/>
            <person name="Papp T."/>
            <person name="Martin F.M."/>
            <person name="Miettinen O."/>
            <person name="Hibbett D.S."/>
            <person name="Nagy L.G."/>
        </authorList>
    </citation>
    <scope>NUCLEOTIDE SEQUENCE [LARGE SCALE GENOMIC DNA]</scope>
    <source>
        <strain evidence="3 4">CBS 309.79</strain>
    </source>
</reference>
<gene>
    <name evidence="3" type="ORF">BDV98DRAFT_565373</name>
</gene>
<dbReference type="Proteomes" id="UP000305067">
    <property type="component" value="Unassembled WGS sequence"/>
</dbReference>
<dbReference type="STRING" id="1884261.A0A5C3QS20"/>
<evidence type="ECO:0000256" key="2">
    <source>
        <dbReference type="SAM" id="MobiDB-lite"/>
    </source>
</evidence>
<protein>
    <submittedName>
        <fullName evidence="3">Uncharacterized protein</fullName>
    </submittedName>
</protein>
<name>A0A5C3QS20_9AGAR</name>
<evidence type="ECO:0000313" key="4">
    <source>
        <dbReference type="Proteomes" id="UP000305067"/>
    </source>
</evidence>
<feature type="compositionally biased region" description="Basic and acidic residues" evidence="2">
    <location>
        <begin position="9"/>
        <end position="19"/>
    </location>
</feature>
<dbReference type="AlphaFoldDB" id="A0A5C3QS20"/>
<feature type="coiled-coil region" evidence="1">
    <location>
        <begin position="105"/>
        <end position="136"/>
    </location>
</feature>
<proteinExistence type="predicted"/>